<dbReference type="Proteomes" id="UP000319143">
    <property type="component" value="Unassembled WGS sequence"/>
</dbReference>
<evidence type="ECO:0000313" key="1">
    <source>
        <dbReference type="EMBL" id="TWU32229.1"/>
    </source>
</evidence>
<accession>A0A5C6DBE8</accession>
<organism evidence="1 2">
    <name type="scientific">Novipirellula artificiosorum</name>
    <dbReference type="NCBI Taxonomy" id="2528016"/>
    <lineage>
        <taxon>Bacteria</taxon>
        <taxon>Pseudomonadati</taxon>
        <taxon>Planctomycetota</taxon>
        <taxon>Planctomycetia</taxon>
        <taxon>Pirellulales</taxon>
        <taxon>Pirellulaceae</taxon>
        <taxon>Novipirellula</taxon>
    </lineage>
</organism>
<proteinExistence type="predicted"/>
<gene>
    <name evidence="1" type="ORF">Poly41_57140</name>
</gene>
<evidence type="ECO:0000313" key="2">
    <source>
        <dbReference type="Proteomes" id="UP000319143"/>
    </source>
</evidence>
<keyword evidence="2" id="KW-1185">Reference proteome</keyword>
<dbReference type="EMBL" id="SJPV01000013">
    <property type="protein sequence ID" value="TWU32229.1"/>
    <property type="molecule type" value="Genomic_DNA"/>
</dbReference>
<name>A0A5C6DBE8_9BACT</name>
<protein>
    <submittedName>
        <fullName evidence="1">Uncharacterized protein</fullName>
    </submittedName>
</protein>
<sequence>MKRRDFLLSTGVASGVLSSPFSFTRVLYAQQPHSSIEWTKPEPSRLFSSVRCDGQSLVAANNGMLLAASCRLGNTADALAIHLQNDRDQGISGPLNAQLSHQLHRSGANPGDDVLCATLKIQNTSNQPQQVELSFVSSAGPSPEVTEQNLYLPLNVAGFTHDKRFASLGMEDFLGDCNVELTKQNLDCHYLEPMASCPGQRKTRALLLVPVVDISSPSRPWRIGLFTESDKPMRFRSTVTDDGNRVWQIGRVATVGPGETIEQSCWLMVHSGDASVAWKAFHQFAHHDPYPPIDWTQEFKVHYYDFLSSAGGEHGVRGDGYDADMKHFRAFHVGMATQHGYYPHLGDFIHPDRKTWLAMQGSEHGPATMSLETMARRIKETQSTGAKAAIYMHLTLFDDASTLFPELQACRRVDPDGKPMRFPWSGPDVQGQCWWMSIASQQWRDHLLEQARWIMEILQPDAICMDETFAGVGYDEAPERTGPISPHAIGFFKEMHSLVRSFGEDKAVFTSDCSRSAFCLWADGDVGDHAYGSSLGNPLYRQEPVRYLAALGNKAWRPCAWHFRHMWEPQMDLARQVGSGVGVSNGWIEYTGLYDLPTKDRDKLIRDIESLL</sequence>
<dbReference type="OrthoDB" id="228256at2"/>
<dbReference type="AlphaFoldDB" id="A0A5C6DBE8"/>
<comment type="caution">
    <text evidence="1">The sequence shown here is derived from an EMBL/GenBank/DDBJ whole genome shotgun (WGS) entry which is preliminary data.</text>
</comment>
<reference evidence="1 2" key="1">
    <citation type="submission" date="2019-02" db="EMBL/GenBank/DDBJ databases">
        <title>Deep-cultivation of Planctomycetes and their phenomic and genomic characterization uncovers novel biology.</title>
        <authorList>
            <person name="Wiegand S."/>
            <person name="Jogler M."/>
            <person name="Boedeker C."/>
            <person name="Pinto D."/>
            <person name="Vollmers J."/>
            <person name="Rivas-Marin E."/>
            <person name="Kohn T."/>
            <person name="Peeters S.H."/>
            <person name="Heuer A."/>
            <person name="Rast P."/>
            <person name="Oberbeckmann S."/>
            <person name="Bunk B."/>
            <person name="Jeske O."/>
            <person name="Meyerdierks A."/>
            <person name="Storesund J.E."/>
            <person name="Kallscheuer N."/>
            <person name="Luecker S."/>
            <person name="Lage O.M."/>
            <person name="Pohl T."/>
            <person name="Merkel B.J."/>
            <person name="Hornburger P."/>
            <person name="Mueller R.-W."/>
            <person name="Bruemmer F."/>
            <person name="Labrenz M."/>
            <person name="Spormann A.M."/>
            <person name="Op Den Camp H."/>
            <person name="Overmann J."/>
            <person name="Amann R."/>
            <person name="Jetten M.S.M."/>
            <person name="Mascher T."/>
            <person name="Medema M.H."/>
            <person name="Devos D.P."/>
            <person name="Kaster A.-K."/>
            <person name="Ovreas L."/>
            <person name="Rohde M."/>
            <person name="Galperin M.Y."/>
            <person name="Jogler C."/>
        </authorList>
    </citation>
    <scope>NUCLEOTIDE SEQUENCE [LARGE SCALE GENOMIC DNA]</scope>
    <source>
        <strain evidence="1 2">Poly41</strain>
    </source>
</reference>